<dbReference type="Pfam" id="PF18480">
    <property type="entry name" value="DUF5615"/>
    <property type="match status" value="1"/>
</dbReference>
<keyword evidence="3" id="KW-1185">Reference proteome</keyword>
<feature type="domain" description="DUF5615" evidence="1">
    <location>
        <begin position="10"/>
        <end position="78"/>
    </location>
</feature>
<dbReference type="AlphaFoldDB" id="I2GLH3"/>
<accession>I2GLH3</accession>
<dbReference type="eggNOG" id="COG4634">
    <property type="taxonomic scope" value="Bacteria"/>
</dbReference>
<proteinExistence type="predicted"/>
<dbReference type="Proteomes" id="UP000009309">
    <property type="component" value="Unassembled WGS sequence"/>
</dbReference>
<name>I2GLH3_9BACT</name>
<evidence type="ECO:0000313" key="2">
    <source>
        <dbReference type="EMBL" id="CCH54749.1"/>
    </source>
</evidence>
<dbReference type="STRING" id="1185876.BN8_03951"/>
<reference evidence="2 3" key="1">
    <citation type="journal article" date="2012" name="J. Bacteriol.">
        <title>Genome Sequence of the Filamentous Bacterium Fibrisoma limi BUZ 3T.</title>
        <authorList>
            <person name="Filippini M."/>
            <person name="Qi W."/>
            <person name="Jaenicke S."/>
            <person name="Goesmann A."/>
            <person name="Smits T.H."/>
            <person name="Bagheri H.C."/>
        </authorList>
    </citation>
    <scope>NUCLEOTIDE SEQUENCE [LARGE SCALE GENOMIC DNA]</scope>
    <source>
        <strain evidence="3">BUZ 3T</strain>
    </source>
</reference>
<organism evidence="2 3">
    <name type="scientific">Fibrisoma limi BUZ 3</name>
    <dbReference type="NCBI Taxonomy" id="1185876"/>
    <lineage>
        <taxon>Bacteria</taxon>
        <taxon>Pseudomonadati</taxon>
        <taxon>Bacteroidota</taxon>
        <taxon>Cytophagia</taxon>
        <taxon>Cytophagales</taxon>
        <taxon>Spirosomataceae</taxon>
        <taxon>Fibrisoma</taxon>
    </lineage>
</organism>
<protein>
    <recommendedName>
        <fullName evidence="1">DUF5615 domain-containing protein</fullName>
    </recommendedName>
</protein>
<sequence>MSRAEQAQLLVTMQQIGSAGQGIPNDQVLVESTTRNRCLLTFNRNGFIRLQNQNNQHSGIIVCTFDTDYAGLAQRIHQT</sequence>
<dbReference type="EMBL" id="CAIT01000007">
    <property type="protein sequence ID" value="CCH54749.1"/>
    <property type="molecule type" value="Genomic_DNA"/>
</dbReference>
<gene>
    <name evidence="2" type="ORF">BN8_03951</name>
</gene>
<comment type="caution">
    <text evidence="2">The sequence shown here is derived from an EMBL/GenBank/DDBJ whole genome shotgun (WGS) entry which is preliminary data.</text>
</comment>
<dbReference type="InterPro" id="IPR041049">
    <property type="entry name" value="DUF5615"/>
</dbReference>
<evidence type="ECO:0000259" key="1">
    <source>
        <dbReference type="Pfam" id="PF18480"/>
    </source>
</evidence>
<evidence type="ECO:0000313" key="3">
    <source>
        <dbReference type="Proteomes" id="UP000009309"/>
    </source>
</evidence>